<dbReference type="EMBL" id="BBZA01000216">
    <property type="protein sequence ID" value="GAP63973.1"/>
    <property type="molecule type" value="Genomic_DNA"/>
</dbReference>
<reference evidence="3" key="2">
    <citation type="submission" date="2015-08" db="EMBL/GenBank/DDBJ databases">
        <title>Draft Genome Sequence of a Heterotrophic Facultative Anaerobic Bacterium Ardenticatena maritima Strain 110S.</title>
        <authorList>
            <person name="Kawaichi S."/>
            <person name="Yoshida T."/>
            <person name="Sako Y."/>
            <person name="Nakamura R."/>
        </authorList>
    </citation>
    <scope>NUCLEOTIDE SEQUENCE [LARGE SCALE GENOMIC DNA]</scope>
    <source>
        <strain evidence="3">110S</strain>
    </source>
</reference>
<sequence length="40" mass="4315">MARALPMQKARTRRAGNKKGSCSGACEGGETVYPLRIEYG</sequence>
<evidence type="ECO:0000313" key="3">
    <source>
        <dbReference type="Proteomes" id="UP000037784"/>
    </source>
</evidence>
<comment type="caution">
    <text evidence="2">The sequence shown here is derived from an EMBL/GenBank/DDBJ whole genome shotgun (WGS) entry which is preliminary data.</text>
</comment>
<dbReference type="AlphaFoldDB" id="A0A0M8K8H2"/>
<name>A0A0M8K8H2_9CHLR</name>
<proteinExistence type="predicted"/>
<evidence type="ECO:0000256" key="1">
    <source>
        <dbReference type="SAM" id="MobiDB-lite"/>
    </source>
</evidence>
<dbReference type="InParanoid" id="A0A0M8K8H2"/>
<dbReference type="Proteomes" id="UP000037784">
    <property type="component" value="Unassembled WGS sequence"/>
</dbReference>
<reference evidence="2 3" key="1">
    <citation type="journal article" date="2015" name="Genome Announc.">
        <title>Draft Genome Sequence of a Heterotrophic Facultative Anaerobic Thermophilic Bacterium, Ardenticatena maritima Strain 110ST.</title>
        <authorList>
            <person name="Kawaichi S."/>
            <person name="Yoshida T."/>
            <person name="Sako Y."/>
            <person name="Nakamura R."/>
        </authorList>
    </citation>
    <scope>NUCLEOTIDE SEQUENCE [LARGE SCALE GENOMIC DNA]</scope>
    <source>
        <strain evidence="2 3">110S</strain>
    </source>
</reference>
<feature type="region of interest" description="Disordered" evidence="1">
    <location>
        <begin position="1"/>
        <end position="23"/>
    </location>
</feature>
<keyword evidence="3" id="KW-1185">Reference proteome</keyword>
<gene>
    <name evidence="2" type="ORF">ARMA_2396</name>
</gene>
<protein>
    <submittedName>
        <fullName evidence="2">Uncharacterized protein</fullName>
    </submittedName>
</protein>
<organism evidence="2 3">
    <name type="scientific">Ardenticatena maritima</name>
    <dbReference type="NCBI Taxonomy" id="872965"/>
    <lineage>
        <taxon>Bacteria</taxon>
        <taxon>Bacillati</taxon>
        <taxon>Chloroflexota</taxon>
        <taxon>Ardenticatenia</taxon>
        <taxon>Ardenticatenales</taxon>
        <taxon>Ardenticatenaceae</taxon>
        <taxon>Ardenticatena</taxon>
    </lineage>
</organism>
<accession>A0A0M8K8H2</accession>
<evidence type="ECO:0000313" key="2">
    <source>
        <dbReference type="EMBL" id="GAP63973.1"/>
    </source>
</evidence>